<sequence length="212" mass="23437">MLAKVFPFALLFQGLIFSTSLAQEYPNEMVEGKYTDFGINLTFTTWSSPYGFTFGLALSDKTGYTGLIRCQSSTNKSERKGWCGLSHGPSMLQNLLLVLWPSSSSSTSSHQNTIQTSFRQATDYFMPEPYPSSQSPPSIQKLSEWVNSTGFELIYQCQGCILSGIDDDTESNTTTTLNLGYAMSFDAPVTNNGEIIELGFHDEAYGTWDALL</sequence>
<feature type="chain" id="PRO_5042943772" description="Cellobiose dehydrogenase-like cytochrome domain-containing protein" evidence="1">
    <location>
        <begin position="23"/>
        <end position="212"/>
    </location>
</feature>
<dbReference type="PANTHER" id="PTHR47190">
    <property type="entry name" value="DEHYDROGENASE, PUTATIVE-RELATED"/>
    <property type="match status" value="1"/>
</dbReference>
<comment type="caution">
    <text evidence="3">The sequence shown here is derived from an EMBL/GenBank/DDBJ whole genome shotgun (WGS) entry which is preliminary data.</text>
</comment>
<dbReference type="Pfam" id="PF16010">
    <property type="entry name" value="CDH-cyt"/>
    <property type="match status" value="1"/>
</dbReference>
<keyword evidence="1" id="KW-0732">Signal</keyword>
<gene>
    <name evidence="3" type="ORF">QBC35DRAFT_459504</name>
</gene>
<evidence type="ECO:0000259" key="2">
    <source>
        <dbReference type="Pfam" id="PF16010"/>
    </source>
</evidence>
<dbReference type="SUPFAM" id="SSF49344">
    <property type="entry name" value="CBD9-like"/>
    <property type="match status" value="1"/>
</dbReference>
<feature type="domain" description="Cellobiose dehydrogenase-like cytochrome" evidence="2">
    <location>
        <begin position="34"/>
        <end position="210"/>
    </location>
</feature>
<reference evidence="3" key="1">
    <citation type="journal article" date="2023" name="Mol. Phylogenet. Evol.">
        <title>Genome-scale phylogeny and comparative genomics of the fungal order Sordariales.</title>
        <authorList>
            <person name="Hensen N."/>
            <person name="Bonometti L."/>
            <person name="Westerberg I."/>
            <person name="Brannstrom I.O."/>
            <person name="Guillou S."/>
            <person name="Cros-Aarteil S."/>
            <person name="Calhoun S."/>
            <person name="Haridas S."/>
            <person name="Kuo A."/>
            <person name="Mondo S."/>
            <person name="Pangilinan J."/>
            <person name="Riley R."/>
            <person name="LaButti K."/>
            <person name="Andreopoulos B."/>
            <person name="Lipzen A."/>
            <person name="Chen C."/>
            <person name="Yan M."/>
            <person name="Daum C."/>
            <person name="Ng V."/>
            <person name="Clum A."/>
            <person name="Steindorff A."/>
            <person name="Ohm R.A."/>
            <person name="Martin F."/>
            <person name="Silar P."/>
            <person name="Natvig D.O."/>
            <person name="Lalanne C."/>
            <person name="Gautier V."/>
            <person name="Ament-Velasquez S.L."/>
            <person name="Kruys A."/>
            <person name="Hutchinson M.I."/>
            <person name="Powell A.J."/>
            <person name="Barry K."/>
            <person name="Miller A.N."/>
            <person name="Grigoriev I.V."/>
            <person name="Debuchy R."/>
            <person name="Gladieux P."/>
            <person name="Hiltunen Thoren M."/>
            <person name="Johannesson H."/>
        </authorList>
    </citation>
    <scope>NUCLEOTIDE SEQUENCE</scope>
    <source>
        <strain evidence="3">PSN309</strain>
    </source>
</reference>
<dbReference type="InterPro" id="IPR015920">
    <property type="entry name" value="Cellobiose_DH-like_cyt"/>
</dbReference>
<organism evidence="3 4">
    <name type="scientific">Podospora australis</name>
    <dbReference type="NCBI Taxonomy" id="1536484"/>
    <lineage>
        <taxon>Eukaryota</taxon>
        <taxon>Fungi</taxon>
        <taxon>Dikarya</taxon>
        <taxon>Ascomycota</taxon>
        <taxon>Pezizomycotina</taxon>
        <taxon>Sordariomycetes</taxon>
        <taxon>Sordariomycetidae</taxon>
        <taxon>Sordariales</taxon>
        <taxon>Podosporaceae</taxon>
        <taxon>Podospora</taxon>
    </lineage>
</organism>
<dbReference type="EMBL" id="MU864355">
    <property type="protein sequence ID" value="KAK4192322.1"/>
    <property type="molecule type" value="Genomic_DNA"/>
</dbReference>
<dbReference type="AlphaFoldDB" id="A0AAN7AN80"/>
<proteinExistence type="predicted"/>
<feature type="signal peptide" evidence="1">
    <location>
        <begin position="1"/>
        <end position="22"/>
    </location>
</feature>
<name>A0AAN7AN80_9PEZI</name>
<evidence type="ECO:0000313" key="4">
    <source>
        <dbReference type="Proteomes" id="UP001302126"/>
    </source>
</evidence>
<evidence type="ECO:0000256" key="1">
    <source>
        <dbReference type="SAM" id="SignalP"/>
    </source>
</evidence>
<dbReference type="CDD" id="cd09630">
    <property type="entry name" value="CDH_like_cytochrome"/>
    <property type="match status" value="1"/>
</dbReference>
<dbReference type="Gene3D" id="2.60.40.1210">
    <property type="entry name" value="Cellobiose dehydrogenase, cytochrome domain"/>
    <property type="match status" value="1"/>
</dbReference>
<accession>A0AAN7AN80</accession>
<protein>
    <recommendedName>
        <fullName evidence="2">Cellobiose dehydrogenase-like cytochrome domain-containing protein</fullName>
    </recommendedName>
</protein>
<dbReference type="InterPro" id="IPR053208">
    <property type="entry name" value="GMC_Oxidoreductase_CD"/>
</dbReference>
<dbReference type="Proteomes" id="UP001302126">
    <property type="component" value="Unassembled WGS sequence"/>
</dbReference>
<evidence type="ECO:0000313" key="3">
    <source>
        <dbReference type="EMBL" id="KAK4192322.1"/>
    </source>
</evidence>
<dbReference type="PANTHER" id="PTHR47190:SF1">
    <property type="entry name" value="GLUCOSE-METHANOL-CHOLINE OXIDOREDUCTASE N-TERMINAL DOMAIN-CONTAINING PROTEIN"/>
    <property type="match status" value="1"/>
</dbReference>
<keyword evidence="4" id="KW-1185">Reference proteome</keyword>
<reference evidence="3" key="2">
    <citation type="submission" date="2023-05" db="EMBL/GenBank/DDBJ databases">
        <authorList>
            <consortium name="Lawrence Berkeley National Laboratory"/>
            <person name="Steindorff A."/>
            <person name="Hensen N."/>
            <person name="Bonometti L."/>
            <person name="Westerberg I."/>
            <person name="Brannstrom I.O."/>
            <person name="Guillou S."/>
            <person name="Cros-Aarteil S."/>
            <person name="Calhoun S."/>
            <person name="Haridas S."/>
            <person name="Kuo A."/>
            <person name="Mondo S."/>
            <person name="Pangilinan J."/>
            <person name="Riley R."/>
            <person name="Labutti K."/>
            <person name="Andreopoulos B."/>
            <person name="Lipzen A."/>
            <person name="Chen C."/>
            <person name="Yanf M."/>
            <person name="Daum C."/>
            <person name="Ng V."/>
            <person name="Clum A."/>
            <person name="Ohm R."/>
            <person name="Martin F."/>
            <person name="Silar P."/>
            <person name="Natvig D."/>
            <person name="Lalanne C."/>
            <person name="Gautier V."/>
            <person name="Ament-Velasquez S.L."/>
            <person name="Kruys A."/>
            <person name="Hutchinson M.I."/>
            <person name="Powell A.J."/>
            <person name="Barry K."/>
            <person name="Miller A.N."/>
            <person name="Grigoriev I.V."/>
            <person name="Debuchy R."/>
            <person name="Gladieux P."/>
            <person name="Thoren M.H."/>
            <person name="Johannesson H."/>
        </authorList>
    </citation>
    <scope>NUCLEOTIDE SEQUENCE</scope>
    <source>
        <strain evidence="3">PSN309</strain>
    </source>
</reference>